<dbReference type="RefSeq" id="WP_388039027.1">
    <property type="nucleotide sequence ID" value="NZ_JBHUEK010000020.1"/>
</dbReference>
<evidence type="ECO:0000313" key="1">
    <source>
        <dbReference type="EMBL" id="MFD1779663.1"/>
    </source>
</evidence>
<sequence>MKKVILFDAFSFVGYGLCSRMLDEEINVIGVDAEPMENSPEENKMLYVGRNAYFHFIENSKALLNQSLFEKTDAVIYPWFSTTHPNRNEEKEERLQSVFDYCNDSKTKLILVSVHDINRVAKNSLEDELDESWYSKINLENSLWEHRKIRTKNIEFLFTFIDFCNKGLAECIQIKSVHKEYIHQNLDS</sequence>
<accession>A0ABW4MQA6</accession>
<gene>
    <name evidence="1" type="ORF">ACFSFW_13445</name>
</gene>
<dbReference type="Proteomes" id="UP001597227">
    <property type="component" value="Unassembled WGS sequence"/>
</dbReference>
<protein>
    <submittedName>
        <fullName evidence="1">Uncharacterized protein</fullName>
    </submittedName>
</protein>
<name>A0ABW4MQA6_9BACI</name>
<reference evidence="2" key="1">
    <citation type="journal article" date="2019" name="Int. J. Syst. Evol. Microbiol.">
        <title>The Global Catalogue of Microorganisms (GCM) 10K type strain sequencing project: providing services to taxonomists for standard genome sequencing and annotation.</title>
        <authorList>
            <consortium name="The Broad Institute Genomics Platform"/>
            <consortium name="The Broad Institute Genome Sequencing Center for Infectious Disease"/>
            <person name="Wu L."/>
            <person name="Ma J."/>
        </authorList>
    </citation>
    <scope>NUCLEOTIDE SEQUENCE [LARGE SCALE GENOMIC DNA]</scope>
    <source>
        <strain evidence="2">CCUG 15531</strain>
    </source>
</reference>
<keyword evidence="2" id="KW-1185">Reference proteome</keyword>
<organism evidence="1 2">
    <name type="scientific">Fredinandcohnia salidurans</name>
    <dbReference type="NCBI Taxonomy" id="2595041"/>
    <lineage>
        <taxon>Bacteria</taxon>
        <taxon>Bacillati</taxon>
        <taxon>Bacillota</taxon>
        <taxon>Bacilli</taxon>
        <taxon>Bacillales</taxon>
        <taxon>Bacillaceae</taxon>
        <taxon>Fredinandcohnia</taxon>
    </lineage>
</organism>
<proteinExistence type="predicted"/>
<evidence type="ECO:0000313" key="2">
    <source>
        <dbReference type="Proteomes" id="UP001597227"/>
    </source>
</evidence>
<dbReference type="EMBL" id="JBHUEK010000020">
    <property type="protein sequence ID" value="MFD1779663.1"/>
    <property type="molecule type" value="Genomic_DNA"/>
</dbReference>
<comment type="caution">
    <text evidence="1">The sequence shown here is derived from an EMBL/GenBank/DDBJ whole genome shotgun (WGS) entry which is preliminary data.</text>
</comment>